<sequence>MAPRREPNVGDVGDVGGGAAFAGESRRHGPRIAAARAVGLDMGTRFDYEVPASGNSAWTSWVRRQRAVNPARPGREQR</sequence>
<feature type="region of interest" description="Disordered" evidence="1">
    <location>
        <begin position="1"/>
        <end position="28"/>
    </location>
</feature>
<evidence type="ECO:0000256" key="1">
    <source>
        <dbReference type="SAM" id="MobiDB-lite"/>
    </source>
</evidence>
<organism evidence="2 3">
    <name type="scientific">Sorangium cellulosum (strain So ce56)</name>
    <name type="common">Polyangium cellulosum (strain So ce56)</name>
    <dbReference type="NCBI Taxonomy" id="448385"/>
    <lineage>
        <taxon>Bacteria</taxon>
        <taxon>Pseudomonadati</taxon>
        <taxon>Myxococcota</taxon>
        <taxon>Polyangia</taxon>
        <taxon>Polyangiales</taxon>
        <taxon>Polyangiaceae</taxon>
        <taxon>Sorangium</taxon>
    </lineage>
</organism>
<dbReference type="AlphaFoldDB" id="A9G9J1"/>
<keyword evidence="3" id="KW-1185">Reference proteome</keyword>
<name>A9G9J1_SORC5</name>
<gene>
    <name evidence="2" type="ordered locus">sce9019</name>
</gene>
<protein>
    <submittedName>
        <fullName evidence="2">Uncharacterized protein</fullName>
    </submittedName>
</protein>
<evidence type="ECO:0000313" key="2">
    <source>
        <dbReference type="EMBL" id="CAN99191.1"/>
    </source>
</evidence>
<dbReference type="EMBL" id="AM746676">
    <property type="protein sequence ID" value="CAN99191.1"/>
    <property type="molecule type" value="Genomic_DNA"/>
</dbReference>
<accession>A9G9J1</accession>
<evidence type="ECO:0000313" key="3">
    <source>
        <dbReference type="Proteomes" id="UP000002139"/>
    </source>
</evidence>
<reference evidence="2 3" key="1">
    <citation type="journal article" date="2007" name="Nat. Biotechnol.">
        <title>Complete genome sequence of the myxobacterium Sorangium cellulosum.</title>
        <authorList>
            <person name="Schneiker S."/>
            <person name="Perlova O."/>
            <person name="Kaiser O."/>
            <person name="Gerth K."/>
            <person name="Alici A."/>
            <person name="Altmeyer M.O."/>
            <person name="Bartels D."/>
            <person name="Bekel T."/>
            <person name="Beyer S."/>
            <person name="Bode E."/>
            <person name="Bode H.B."/>
            <person name="Bolten C.J."/>
            <person name="Choudhuri J.V."/>
            <person name="Doss S."/>
            <person name="Elnakady Y.A."/>
            <person name="Frank B."/>
            <person name="Gaigalat L."/>
            <person name="Goesmann A."/>
            <person name="Groeger C."/>
            <person name="Gross F."/>
            <person name="Jelsbak L."/>
            <person name="Jelsbak L."/>
            <person name="Kalinowski J."/>
            <person name="Kegler C."/>
            <person name="Knauber T."/>
            <person name="Konietzny S."/>
            <person name="Kopp M."/>
            <person name="Krause L."/>
            <person name="Krug D."/>
            <person name="Linke B."/>
            <person name="Mahmud T."/>
            <person name="Martinez-Arias R."/>
            <person name="McHardy A.C."/>
            <person name="Merai M."/>
            <person name="Meyer F."/>
            <person name="Mormann S."/>
            <person name="Munoz-Dorado J."/>
            <person name="Perez J."/>
            <person name="Pradella S."/>
            <person name="Rachid S."/>
            <person name="Raddatz G."/>
            <person name="Rosenau F."/>
            <person name="Rueckert C."/>
            <person name="Sasse F."/>
            <person name="Scharfe M."/>
            <person name="Schuster S.C."/>
            <person name="Suen G."/>
            <person name="Treuner-Lange A."/>
            <person name="Velicer G.J."/>
            <person name="Vorholter F.-J."/>
            <person name="Weissman K.J."/>
            <person name="Welch R.D."/>
            <person name="Wenzel S.C."/>
            <person name="Whitworth D.E."/>
            <person name="Wilhelm S."/>
            <person name="Wittmann C."/>
            <person name="Bloecker H."/>
            <person name="Puehler A."/>
            <person name="Mueller R."/>
        </authorList>
    </citation>
    <scope>NUCLEOTIDE SEQUENCE [LARGE SCALE GENOMIC DNA]</scope>
    <source>
        <strain evidence="3">So ce56</strain>
    </source>
</reference>
<proteinExistence type="predicted"/>
<dbReference type="KEGG" id="scl:sce9019"/>
<dbReference type="Proteomes" id="UP000002139">
    <property type="component" value="Chromosome"/>
</dbReference>
<dbReference type="HOGENOM" id="CLU_2620172_0_0_7"/>